<dbReference type="GO" id="GO:0006526">
    <property type="term" value="P:L-arginine biosynthetic process"/>
    <property type="evidence" value="ECO:0007669"/>
    <property type="project" value="UniProtKB-UniRule"/>
</dbReference>
<evidence type="ECO:0000256" key="7">
    <source>
        <dbReference type="HAMAP-Rule" id="MF_00150"/>
    </source>
</evidence>
<evidence type="ECO:0000256" key="8">
    <source>
        <dbReference type="PROSITE-ProRule" id="PRU10010"/>
    </source>
</evidence>
<sequence length="346" mass="38780">MIKAGIIGSTGYAGQQLVWLLSKHTDVKIVFLCSHSYDGSYYNNIYKNYTGYSKDICINMQEAENKFSDINILFIALPHGKSFNIVKKALDKGVKVIDLGADFRIKNKETYKKWYGIEHTSSNLLSKSIYGLPEINREKIKEASLIANPGCYPTASILALTPLLKNNLIHTDSIIIDAKSGATGAGRSAKIDNIFTECNESIKAYSVACHRHTPEIEQELSNISNTDIKLTFTPHLVPMNRGILSICYATLNKKGITEKDIYDMYRKFYMGEQFVKVVDFMPETRWVRGSNMCHIGLRVDLRTNRIIVGSAIDNLMKGAASQAVQNMNLMFGLEESKCIDFPSMAL</sequence>
<dbReference type="InterPro" id="IPR000706">
    <property type="entry name" value="AGPR_type-1"/>
</dbReference>
<accession>A0A386H4X3</accession>
<dbReference type="OrthoDB" id="9801289at2"/>
<evidence type="ECO:0000256" key="1">
    <source>
        <dbReference type="ARBA" id="ARBA00004862"/>
    </source>
</evidence>
<dbReference type="EMBL" id="CP032416">
    <property type="protein sequence ID" value="AYD40555.1"/>
    <property type="molecule type" value="Genomic_DNA"/>
</dbReference>
<keyword evidence="11" id="KW-1185">Reference proteome</keyword>
<evidence type="ECO:0000313" key="10">
    <source>
        <dbReference type="EMBL" id="AYD40555.1"/>
    </source>
</evidence>
<dbReference type="Pfam" id="PF01118">
    <property type="entry name" value="Semialdhyde_dh"/>
    <property type="match status" value="1"/>
</dbReference>
<dbReference type="InterPro" id="IPR058924">
    <property type="entry name" value="AGPR_dimerisation_dom"/>
</dbReference>
<dbReference type="CDD" id="cd23934">
    <property type="entry name" value="AGPR_1_C"/>
    <property type="match status" value="1"/>
</dbReference>
<dbReference type="HAMAP" id="MF_00150">
    <property type="entry name" value="ArgC_type1"/>
    <property type="match status" value="1"/>
</dbReference>
<dbReference type="NCBIfam" id="TIGR01850">
    <property type="entry name" value="argC"/>
    <property type="match status" value="1"/>
</dbReference>
<dbReference type="SUPFAM" id="SSF55347">
    <property type="entry name" value="Glyceraldehyde-3-phosphate dehydrogenase-like, C-terminal domain"/>
    <property type="match status" value="1"/>
</dbReference>
<evidence type="ECO:0000256" key="5">
    <source>
        <dbReference type="ARBA" id="ARBA00023002"/>
    </source>
</evidence>
<dbReference type="InterPro" id="IPR036291">
    <property type="entry name" value="NAD(P)-bd_dom_sf"/>
</dbReference>
<dbReference type="GO" id="GO:0005737">
    <property type="term" value="C:cytoplasm"/>
    <property type="evidence" value="ECO:0007669"/>
    <property type="project" value="UniProtKB-SubCell"/>
</dbReference>
<dbReference type="PROSITE" id="PS01224">
    <property type="entry name" value="ARGC"/>
    <property type="match status" value="1"/>
</dbReference>
<dbReference type="GO" id="GO:0051287">
    <property type="term" value="F:NAD binding"/>
    <property type="evidence" value="ECO:0007669"/>
    <property type="project" value="InterPro"/>
</dbReference>
<comment type="catalytic activity">
    <reaction evidence="6 7">
        <text>N-acetyl-L-glutamate 5-semialdehyde + phosphate + NADP(+) = N-acetyl-L-glutamyl 5-phosphate + NADPH + H(+)</text>
        <dbReference type="Rhea" id="RHEA:21588"/>
        <dbReference type="ChEBI" id="CHEBI:15378"/>
        <dbReference type="ChEBI" id="CHEBI:29123"/>
        <dbReference type="ChEBI" id="CHEBI:43474"/>
        <dbReference type="ChEBI" id="CHEBI:57783"/>
        <dbReference type="ChEBI" id="CHEBI:57936"/>
        <dbReference type="ChEBI" id="CHEBI:58349"/>
        <dbReference type="EC" id="1.2.1.38"/>
    </reaction>
</comment>
<proteinExistence type="inferred from homology"/>
<comment type="pathway">
    <text evidence="1 7">Amino-acid biosynthesis; L-arginine biosynthesis; N(2)-acetyl-L-ornithine from L-glutamate: step 3/4.</text>
</comment>
<dbReference type="EC" id="1.2.1.38" evidence="7"/>
<comment type="function">
    <text evidence="7">Catalyzes the NADPH-dependent reduction of N-acetyl-5-glutamyl phosphate to yield N-acetyl-L-glutamate 5-semialdehyde.</text>
</comment>
<dbReference type="RefSeq" id="WP_119972474.1">
    <property type="nucleotide sequence ID" value="NZ_CP032416.1"/>
</dbReference>
<reference evidence="10 11" key="1">
    <citation type="journal article" date="2019" name="Int. J. Syst. Evol. Microbiol.">
        <title>Clostridium fermenticellae sp. nov., isolated from the mud in a fermentation cellar for the production of the Chinese liquor, baijiu.</title>
        <authorList>
            <person name="Xu P.X."/>
            <person name="Chai L.J."/>
            <person name="Qiu T."/>
            <person name="Zhang X.J."/>
            <person name="Lu Z.M."/>
            <person name="Xiao C."/>
            <person name="Wang S.T."/>
            <person name="Shen C.H."/>
            <person name="Shi J.S."/>
            <person name="Xu Z.H."/>
        </authorList>
    </citation>
    <scope>NUCLEOTIDE SEQUENCE [LARGE SCALE GENOMIC DNA]</scope>
    <source>
        <strain evidence="10 11">JN500901</strain>
    </source>
</reference>
<dbReference type="PANTHER" id="PTHR32338:SF10">
    <property type="entry name" value="N-ACETYL-GAMMA-GLUTAMYL-PHOSPHATE REDUCTASE, CHLOROPLASTIC-RELATED"/>
    <property type="match status" value="1"/>
</dbReference>
<feature type="domain" description="Semialdehyde dehydrogenase NAD-binding" evidence="9">
    <location>
        <begin position="3"/>
        <end position="143"/>
    </location>
</feature>
<dbReference type="FunFam" id="3.30.360.10:FF:000014">
    <property type="entry name" value="N-acetyl-gamma-glutamyl-phosphate reductase"/>
    <property type="match status" value="1"/>
</dbReference>
<protein>
    <recommendedName>
        <fullName evidence="7">N-acetyl-gamma-glutamyl-phosphate reductase</fullName>
        <shortName evidence="7">AGPR</shortName>
        <ecNumber evidence="7">1.2.1.38</ecNumber>
    </recommendedName>
    <alternativeName>
        <fullName evidence="7">N-acetyl-glutamate semialdehyde dehydrogenase</fullName>
        <shortName evidence="7">NAGSA dehydrogenase</shortName>
    </alternativeName>
</protein>
<dbReference type="AlphaFoldDB" id="A0A386H4X3"/>
<dbReference type="PANTHER" id="PTHR32338">
    <property type="entry name" value="N-ACETYL-GAMMA-GLUTAMYL-PHOSPHATE REDUCTASE, CHLOROPLASTIC-RELATED-RELATED"/>
    <property type="match status" value="1"/>
</dbReference>
<keyword evidence="7" id="KW-0963">Cytoplasm</keyword>
<evidence type="ECO:0000256" key="3">
    <source>
        <dbReference type="ARBA" id="ARBA00022605"/>
    </source>
</evidence>
<dbReference type="KEGG" id="cfer:D4Z93_08445"/>
<dbReference type="Gene3D" id="3.40.50.720">
    <property type="entry name" value="NAD(P)-binding Rossmann-like Domain"/>
    <property type="match status" value="1"/>
</dbReference>
<name>A0A386H4X3_9CLOT</name>
<dbReference type="Gene3D" id="3.30.360.10">
    <property type="entry name" value="Dihydrodipicolinate Reductase, domain 2"/>
    <property type="match status" value="1"/>
</dbReference>
<dbReference type="Proteomes" id="UP000266301">
    <property type="component" value="Chromosome"/>
</dbReference>
<comment type="similarity">
    <text evidence="7">Belongs to the NAGSA dehydrogenase family. Type 1 subfamily.</text>
</comment>
<dbReference type="InterPro" id="IPR023013">
    <property type="entry name" value="AGPR_AS"/>
</dbReference>
<evidence type="ECO:0000256" key="6">
    <source>
        <dbReference type="ARBA" id="ARBA00050557"/>
    </source>
</evidence>
<keyword evidence="2 7" id="KW-0055">Arginine biosynthesis</keyword>
<comment type="subcellular location">
    <subcellularLocation>
        <location evidence="7">Cytoplasm</location>
    </subcellularLocation>
</comment>
<dbReference type="GO" id="GO:0003942">
    <property type="term" value="F:N-acetyl-gamma-glutamyl-phosphate reductase activity"/>
    <property type="evidence" value="ECO:0007669"/>
    <property type="project" value="UniProtKB-UniRule"/>
</dbReference>
<evidence type="ECO:0000256" key="4">
    <source>
        <dbReference type="ARBA" id="ARBA00022857"/>
    </source>
</evidence>
<keyword evidence="3 7" id="KW-0028">Amino-acid biosynthesis</keyword>
<evidence type="ECO:0000256" key="2">
    <source>
        <dbReference type="ARBA" id="ARBA00022571"/>
    </source>
</evidence>
<keyword evidence="5 7" id="KW-0560">Oxidoreductase</keyword>
<dbReference type="SMART" id="SM00859">
    <property type="entry name" value="Semialdhyde_dh"/>
    <property type="match status" value="1"/>
</dbReference>
<keyword evidence="4 7" id="KW-0521">NADP</keyword>
<dbReference type="UniPathway" id="UPA00068">
    <property type="reaction ID" value="UER00108"/>
</dbReference>
<gene>
    <name evidence="7" type="primary">argC</name>
    <name evidence="10" type="ORF">D4Z93_08445</name>
</gene>
<dbReference type="SUPFAM" id="SSF51735">
    <property type="entry name" value="NAD(P)-binding Rossmann-fold domains"/>
    <property type="match status" value="1"/>
</dbReference>
<dbReference type="InterPro" id="IPR050085">
    <property type="entry name" value="AGPR"/>
</dbReference>
<feature type="active site" evidence="7 8">
    <location>
        <position position="151"/>
    </location>
</feature>
<dbReference type="CDD" id="cd17895">
    <property type="entry name" value="AGPR_1_N"/>
    <property type="match status" value="1"/>
</dbReference>
<evidence type="ECO:0000259" key="9">
    <source>
        <dbReference type="SMART" id="SM00859"/>
    </source>
</evidence>
<dbReference type="InterPro" id="IPR000534">
    <property type="entry name" value="Semialdehyde_DH_NAD-bd"/>
</dbReference>
<organism evidence="10 11">
    <name type="scientific">Clostridium fermenticellae</name>
    <dbReference type="NCBI Taxonomy" id="2068654"/>
    <lineage>
        <taxon>Bacteria</taxon>
        <taxon>Bacillati</taxon>
        <taxon>Bacillota</taxon>
        <taxon>Clostridia</taxon>
        <taxon>Eubacteriales</taxon>
        <taxon>Clostridiaceae</taxon>
        <taxon>Clostridium</taxon>
    </lineage>
</organism>
<dbReference type="GO" id="GO:0070401">
    <property type="term" value="F:NADP+ binding"/>
    <property type="evidence" value="ECO:0007669"/>
    <property type="project" value="InterPro"/>
</dbReference>
<dbReference type="Pfam" id="PF22698">
    <property type="entry name" value="Semialdhyde_dhC_1"/>
    <property type="match status" value="1"/>
</dbReference>
<evidence type="ECO:0000313" key="11">
    <source>
        <dbReference type="Proteomes" id="UP000266301"/>
    </source>
</evidence>